<feature type="compositionally biased region" description="Acidic residues" evidence="7">
    <location>
        <begin position="2173"/>
        <end position="2211"/>
    </location>
</feature>
<evidence type="ECO:0000313" key="12">
    <source>
        <dbReference type="Proteomes" id="UP000699462"/>
    </source>
</evidence>
<evidence type="ECO:0000256" key="4">
    <source>
        <dbReference type="ARBA" id="ARBA00023054"/>
    </source>
</evidence>
<dbReference type="InterPro" id="IPR057974">
    <property type="entry name" value="NUA/TPR/MLP1-2-like_dom"/>
</dbReference>
<feature type="compositionally biased region" description="Basic and acidic residues" evidence="7">
    <location>
        <begin position="2212"/>
        <end position="2223"/>
    </location>
</feature>
<evidence type="ECO:0000256" key="6">
    <source>
        <dbReference type="SAM" id="Coils"/>
    </source>
</evidence>
<dbReference type="Pfam" id="PF07926">
    <property type="entry name" value="TPR_MLP1_2"/>
    <property type="match status" value="1"/>
</dbReference>
<dbReference type="InterPro" id="IPR012929">
    <property type="entry name" value="Nucleoprot-TPR/MLP1-2_dom"/>
</dbReference>
<feature type="compositionally biased region" description="Low complexity" evidence="7">
    <location>
        <begin position="2559"/>
        <end position="2571"/>
    </location>
</feature>
<reference evidence="11 12" key="1">
    <citation type="submission" date="2019-07" db="EMBL/GenBank/DDBJ databases">
        <title>Annotation for the trematode Paragonimus westermani.</title>
        <authorList>
            <person name="Choi Y.-J."/>
        </authorList>
    </citation>
    <scope>NUCLEOTIDE SEQUENCE [LARGE SCALE GENOMIC DNA]</scope>
    <source>
        <strain evidence="11">180907_Pwestermani</strain>
    </source>
</reference>
<feature type="region of interest" description="Disordered" evidence="7">
    <location>
        <begin position="2470"/>
        <end position="2571"/>
    </location>
</feature>
<protein>
    <recommendedName>
        <fullName evidence="3">Nucleoprotein TPR</fullName>
    </recommendedName>
</protein>
<feature type="region of interest" description="Disordered" evidence="7">
    <location>
        <begin position="2130"/>
        <end position="2329"/>
    </location>
</feature>
<feature type="coiled-coil region" evidence="6">
    <location>
        <begin position="1328"/>
        <end position="1507"/>
    </location>
</feature>
<dbReference type="GO" id="GO:0006606">
    <property type="term" value="P:protein import into nucleus"/>
    <property type="evidence" value="ECO:0007669"/>
    <property type="project" value="InterPro"/>
</dbReference>
<feature type="compositionally biased region" description="Acidic residues" evidence="7">
    <location>
        <begin position="2265"/>
        <end position="2307"/>
    </location>
</feature>
<dbReference type="OrthoDB" id="343070at2759"/>
<feature type="coiled-coil region" evidence="6">
    <location>
        <begin position="426"/>
        <end position="505"/>
    </location>
</feature>
<feature type="region of interest" description="Disordered" evidence="7">
    <location>
        <begin position="940"/>
        <end position="965"/>
    </location>
</feature>
<sequence length="2571" mass="286942">MDVLKGYVGLSEDEILNLCDPVKEKLLVAFDSISHEASTYREAAERSKLDHECLENDYMSRIKDLELQCSGYKEKSDEYMRLLDQTDAKFRRAFSEKDTLQERLDELQLLNSELTFAIRNLENEKEMLSDQLKHKMDSLDELSGEIKSLRSEAESVRKMNVDTLFRLEEINSKEAALKAKETRWSEETTLMQRNIEWLEERLRQTTDQLMTIRRDTTHKCQTLESELELRRTELEHSKTTIANLEESVKKLNQANEDYIQKIKKVVDEQIKLEHLYGNELDAQKQLVSLYKEHVSDAEDKNAELSAATGSMQGLLKSAYENIHRLESEKNSLMLQLTEKEAKFQEASNQMSAELEHSRQLLDKFRVEGLSEEELRRLNPAVAATLSALKRGHSLTQLYTDYIQVVEDRDQLRLDKQRLTEYVKQLVDDVKENAPALREQQENYKRLKAQVNEMSVQLRTTNEKLDESQSRRQELERRAGYYQREAGRLKQTCADLSNQVQVLLREVELAKGTVLEDPTTDSHEEPVSNESFTNLTRNPQLPDSSTMNAADVSQLLDGIDSSAANVIGDHLVTWRNLKELQLQNQRLLWVARDLASQLEQRERNEMETSKRVSELNTRVETLSGELEVVRLAARETRSEAQVLTRQRDICRSLLKRYDIHVSLDQEASRSLEQDATVLTDSFAVHDSAIEKVQDKTPNTSLAASTVERLEETLSSLDAEFKRYREDKIESDKIYSSTIDQLRKESGEARLLNQKLASQLDFTHEKLRTMEANVSGYKQEITVLREMNARYSTSAASSEAEMTRLREELMRTSDKLLEVEVDARHSARELELSRANESRWRKEIEALRQQEQMHTQLMHQLEAIQGNLDRRDQMDRTSMERRISQLEMQLTESQSAFTEASQNSKAIKQTLEHELELAKQKAAAEEQEVSRLQEQLSTLQREVETLRPKKDSAADGSGDDESQLGNDAERIRELNLRNLELQHELDAVNVRLQSVREQSDQMRRISEAAEARLNEMMEEGKLLEQRLTTEFDETKQRCEFLEAQLDLERKERQNLVNENIHTTEEAHKMASNAELRRELNNLQNELEDAKARCESALELEAGAKSAIEAHERIAQEARAKYERELALHASDVESLAEARQQAEAAKAQLNELQSKLARAETRADSVARELDMMSTSWDTERQELNEQLRQADKEQSSLQDQVIKLAQQIVSLRKLTEKTDEIGISPGATESSQLESMDSGVGDLKTSEDLLQLVGYLRRQKCIAESASDAASAEISRLLLRISNLENQKDHLQNELENERRASELTAETSLRHSELMERVEQLNLVTESNRLLRHERETLQANLSAMEKQLRDFESTVGPLRDENTELSAQVDSLASEKRSLVEERDRWKERCNRLVETAQRMDPEQYRLACNERDESQRSLRRAEEEVQMYSSKLTELRAEMEERSRSFSAELSQAQAAKQSAEQMCNEYSTNCDTLRRDLENKETTVVKLREIGRKYRQEAETLRRQLTANRSDEAQLKSLGEALTETKADLVTLKADLATSRSHVSQLSGDLIEAFQVLENMKSNELFRSILQDVTISSTELYNNPVQAGQQLVQILRVALTSLSSELDRLNNQAEEQRERLLRMQLVESQLTKSQRDCAELRSRLSDLQSAVTMATSVHTATTSVTTFTTPELEPTDLSQTSQSYQCRSGAIPTAVGAPDLLPVGSGDTQLGDSLPTSAISSLSTQTVPAWILRAAATVQPVQPTPAVTPPNSVTGLKQTAEIRPITSNVATVVPTPALQFVQTTSIVAPIEPILTSSLSLIPITGNNTAESAVSSFVNCQPADQITHRLDQATGTTVRTIHPRRLNVAGQPQSVIDHPSVMASSSGGFSWASTLPCSTSMVSVTGKRRHEDVGLVGSPSTEEASVSTAITSITAVASPDPPRGLEGTQATTHASGFASVFSEAKRLRPAISFVPGAQHQQAEPSAVVMERSAFGFSNTTLPLAHATASRLVAGQEETTDSGDSTVPNAYALEGTALSTTQLPCSEIEQPGRAAQQILPEIALTELPISTRSEDLTDVVQVAASTDYSLPTCSSENVPSVSEPLKGQSCQPVSQFASTEPADVSFEDESHALKSADTSIAAMPLNADVIDCNPPLSEPGAPEEESMSAVEPSSDSQTGFPHSSAPLSNEIVTEEYQEDYDTGDEELETDELEKDAEDEELVEEEEEVMVEQERAEEFTREGDSEEETDEDDLSDENDAADEVAESATGEIIELSSESSGRVTEEEEEGSESATADDIEGEIEERDQQEYAFDDEDDHENQDECADESITQIESQDVTDDFTEEQEEGEIQITESVIPVIEEGGRDNEDEEHITPVSETESRQSFLCDRDNQVALRHSVFGASASFSGHPKMGLFSGLHSTQSPSSGLFAAFRPAFSPSTNTEEKPTTSTMPFVGSPGLFKSSILSAGPTTQSSIFKPSLFGTTVVTTTTAGDRSEPTDASSTKPKIQPIVWDAPESPGSATTQPSSVEVPPTRVGAARRKKWGGPSAIRAGSFSGPIGGSSKPDTFGSSGRGGPSGSGIPSVRPGPRRG</sequence>
<feature type="region of interest" description="Disordered" evidence="7">
    <location>
        <begin position="515"/>
        <end position="545"/>
    </location>
</feature>
<dbReference type="Pfam" id="PF25481">
    <property type="entry name" value="Nucleoprot-TPR"/>
    <property type="match status" value="1"/>
</dbReference>
<feature type="coiled-coil region" evidence="6">
    <location>
        <begin position="90"/>
        <end position="159"/>
    </location>
</feature>
<gene>
    <name evidence="11" type="ORF">P879_04215</name>
</gene>
<feature type="compositionally biased region" description="Low complexity" evidence="7">
    <location>
        <begin position="2251"/>
        <end position="2262"/>
    </location>
</feature>
<dbReference type="GO" id="GO:1901673">
    <property type="term" value="P:regulation of mitotic spindle assembly"/>
    <property type="evidence" value="ECO:0007669"/>
    <property type="project" value="TreeGrafter"/>
</dbReference>
<dbReference type="PANTHER" id="PTHR18898">
    <property type="entry name" value="NUCLEOPROTEIN TPR-RELATED"/>
    <property type="match status" value="1"/>
</dbReference>
<dbReference type="Pfam" id="PF25785">
    <property type="entry name" value="TPR"/>
    <property type="match status" value="1"/>
</dbReference>
<evidence type="ECO:0000256" key="5">
    <source>
        <dbReference type="ARBA" id="ARBA00023242"/>
    </source>
</evidence>
<dbReference type="EMBL" id="JTDF01002204">
    <property type="protein sequence ID" value="KAF8569083.1"/>
    <property type="molecule type" value="Genomic_DNA"/>
</dbReference>
<evidence type="ECO:0000256" key="2">
    <source>
        <dbReference type="ARBA" id="ARBA00005274"/>
    </source>
</evidence>
<feature type="domain" description="Nucleoprotein TPR/MPL1" evidence="9">
    <location>
        <begin position="172"/>
        <end position="251"/>
    </location>
</feature>
<feature type="compositionally biased region" description="Basic and acidic residues" evidence="7">
    <location>
        <begin position="940"/>
        <end position="951"/>
    </location>
</feature>
<comment type="caution">
    <text evidence="11">The sequence shown here is derived from an EMBL/GenBank/DDBJ whole genome shotgun (WGS) entry which is preliminary data.</text>
</comment>
<feature type="coiled-coil region" evidence="6">
    <location>
        <begin position="751"/>
        <end position="848"/>
    </location>
</feature>
<comment type="subcellular location">
    <subcellularLocation>
        <location evidence="1">Nucleus</location>
    </subcellularLocation>
</comment>
<dbReference type="GO" id="GO:0005643">
    <property type="term" value="C:nuclear pore"/>
    <property type="evidence" value="ECO:0007669"/>
    <property type="project" value="UniProtKB-ARBA"/>
</dbReference>
<feature type="region of interest" description="Disordered" evidence="7">
    <location>
        <begin position="2343"/>
        <end position="2365"/>
    </location>
</feature>
<keyword evidence="4 6" id="KW-0175">Coiled coil</keyword>
<evidence type="ECO:0000256" key="7">
    <source>
        <dbReference type="SAM" id="MobiDB-lite"/>
    </source>
</evidence>
<dbReference type="InterPro" id="IPR057577">
    <property type="entry name" value="Nucleoprot-TPR/MLP1_dom"/>
</dbReference>
<dbReference type="PANTHER" id="PTHR18898:SF2">
    <property type="entry name" value="NUCLEOPROTEIN TPR"/>
    <property type="match status" value="1"/>
</dbReference>
<feature type="domain" description="NUA/TPR/MLP1-2-like" evidence="10">
    <location>
        <begin position="472"/>
        <end position="602"/>
    </location>
</feature>
<organism evidence="11 12">
    <name type="scientific">Paragonimus westermani</name>
    <dbReference type="NCBI Taxonomy" id="34504"/>
    <lineage>
        <taxon>Eukaryota</taxon>
        <taxon>Metazoa</taxon>
        <taxon>Spiralia</taxon>
        <taxon>Lophotrochozoa</taxon>
        <taxon>Platyhelminthes</taxon>
        <taxon>Trematoda</taxon>
        <taxon>Digenea</taxon>
        <taxon>Plagiorchiida</taxon>
        <taxon>Troglotremata</taxon>
        <taxon>Troglotrematidae</taxon>
        <taxon>Paragonimus</taxon>
    </lineage>
</organism>
<accession>A0A8T0DMN6</accession>
<feature type="coiled-coil region" evidence="6">
    <location>
        <begin position="1266"/>
        <end position="1300"/>
    </location>
</feature>
<comment type="similarity">
    <text evidence="2">Belongs to the TPR family.</text>
</comment>
<evidence type="ECO:0000256" key="3">
    <source>
        <dbReference type="ARBA" id="ARBA00019789"/>
    </source>
</evidence>
<proteinExistence type="inferred from homology"/>
<feature type="compositionally biased region" description="Acidic residues" evidence="7">
    <location>
        <begin position="2317"/>
        <end position="2329"/>
    </location>
</feature>
<keyword evidence="5" id="KW-0539">Nucleus</keyword>
<dbReference type="GO" id="GO:0034399">
    <property type="term" value="C:nuclear periphery"/>
    <property type="evidence" value="ECO:0007669"/>
    <property type="project" value="UniProtKB-ARBA"/>
</dbReference>
<evidence type="ECO:0000313" key="11">
    <source>
        <dbReference type="EMBL" id="KAF8569083.1"/>
    </source>
</evidence>
<name>A0A8T0DMN6_9TREM</name>
<feature type="coiled-coil region" evidence="6">
    <location>
        <begin position="195"/>
        <end position="268"/>
    </location>
</feature>
<feature type="coiled-coil region" evidence="6">
    <location>
        <begin position="315"/>
        <end position="349"/>
    </location>
</feature>
<evidence type="ECO:0000256" key="1">
    <source>
        <dbReference type="ARBA" id="ARBA00004123"/>
    </source>
</evidence>
<feature type="compositionally biased region" description="Polar residues" evidence="7">
    <location>
        <begin position="527"/>
        <end position="545"/>
    </location>
</feature>
<dbReference type="GO" id="GO:0006406">
    <property type="term" value="P:mRNA export from nucleus"/>
    <property type="evidence" value="ECO:0007669"/>
    <property type="project" value="TreeGrafter"/>
</dbReference>
<dbReference type="GO" id="GO:0017056">
    <property type="term" value="F:structural constituent of nuclear pore"/>
    <property type="evidence" value="ECO:0007669"/>
    <property type="project" value="TreeGrafter"/>
</dbReference>
<evidence type="ECO:0000259" key="9">
    <source>
        <dbReference type="Pfam" id="PF25481"/>
    </source>
</evidence>
<dbReference type="Proteomes" id="UP000699462">
    <property type="component" value="Unassembled WGS sequence"/>
</dbReference>
<feature type="compositionally biased region" description="Acidic residues" evidence="7">
    <location>
        <begin position="2224"/>
        <end position="2245"/>
    </location>
</feature>
<feature type="coiled-coil region" evidence="6">
    <location>
        <begin position="1595"/>
        <end position="1653"/>
    </location>
</feature>
<feature type="compositionally biased region" description="Polar residues" evidence="7">
    <location>
        <begin position="2152"/>
        <end position="2172"/>
    </location>
</feature>
<keyword evidence="12" id="KW-1185">Reference proteome</keyword>
<feature type="domain" description="Nucleoprotein TPR/MLP1-2" evidence="8">
    <location>
        <begin position="1075"/>
        <end position="1208"/>
    </location>
</feature>
<evidence type="ECO:0000259" key="10">
    <source>
        <dbReference type="Pfam" id="PF25785"/>
    </source>
</evidence>
<evidence type="ECO:0000259" key="8">
    <source>
        <dbReference type="Pfam" id="PF07926"/>
    </source>
</evidence>